<feature type="chain" id="PRO_5047392162" evidence="2">
    <location>
        <begin position="32"/>
        <end position="306"/>
    </location>
</feature>
<dbReference type="RefSeq" id="WP_316702050.1">
    <property type="nucleotide sequence ID" value="NZ_CP136336.1"/>
</dbReference>
<dbReference type="Proteomes" id="UP001303946">
    <property type="component" value="Chromosome"/>
</dbReference>
<accession>A0ABZ0CVT9</accession>
<evidence type="ECO:0000256" key="2">
    <source>
        <dbReference type="SAM" id="SignalP"/>
    </source>
</evidence>
<sequence length="306" mass="32037">MAVIVNARQLVRLARVAVAGLAALAVGSAMAGVQIQSPVLFASEASFVDHVRKECGIDRVLSDYMLKEAQEKIADVKTATEVTRVAAEPYVRITVTNVIGVGGGGWSGPKIMSIRADLLENGRIVASKSFRDSGRGGPFSGTCRILTNLAENLANDMTDWLIEVADVDVSPARLAKGAGTRKHAKPVPAASGFAAATEVKAVPVSEAGKARYQHYLSLPAPKAFAIAEDGLWRIVANDAKAVPRVLEACVSRGYACSLYAVDDQVVWHEDAAKRVSLPAPSNAAELRNPAAGVKPAAPAASDNGSQ</sequence>
<feature type="signal peptide" evidence="2">
    <location>
        <begin position="1"/>
        <end position="31"/>
    </location>
</feature>
<gene>
    <name evidence="3" type="ORF">RXV79_03310</name>
</gene>
<protein>
    <submittedName>
        <fullName evidence="3">Uncharacterized protein</fullName>
    </submittedName>
</protein>
<keyword evidence="2" id="KW-0732">Signal</keyword>
<organism evidence="3 4">
    <name type="scientific">Piscinibacter gummiphilus</name>
    <dbReference type="NCBI Taxonomy" id="946333"/>
    <lineage>
        <taxon>Bacteria</taxon>
        <taxon>Pseudomonadati</taxon>
        <taxon>Pseudomonadota</taxon>
        <taxon>Betaproteobacteria</taxon>
        <taxon>Burkholderiales</taxon>
        <taxon>Sphaerotilaceae</taxon>
        <taxon>Piscinibacter</taxon>
    </lineage>
</organism>
<keyword evidence="4" id="KW-1185">Reference proteome</keyword>
<proteinExistence type="predicted"/>
<dbReference type="EMBL" id="CP136336">
    <property type="protein sequence ID" value="WOB09091.1"/>
    <property type="molecule type" value="Genomic_DNA"/>
</dbReference>
<name>A0ABZ0CVT9_9BURK</name>
<reference evidence="3 4" key="1">
    <citation type="submission" date="2023-10" db="EMBL/GenBank/DDBJ databases">
        <title>Bacteria for the degradation of biodegradable plastic PBAT(Polybutylene adipate terephthalate).</title>
        <authorList>
            <person name="Weon H.-Y."/>
            <person name="Yeon J."/>
        </authorList>
    </citation>
    <scope>NUCLEOTIDE SEQUENCE [LARGE SCALE GENOMIC DNA]</scope>
    <source>
        <strain evidence="3 4">SBD 7-3</strain>
    </source>
</reference>
<feature type="compositionally biased region" description="Low complexity" evidence="1">
    <location>
        <begin position="289"/>
        <end position="300"/>
    </location>
</feature>
<evidence type="ECO:0000313" key="3">
    <source>
        <dbReference type="EMBL" id="WOB09091.1"/>
    </source>
</evidence>
<feature type="region of interest" description="Disordered" evidence="1">
    <location>
        <begin position="278"/>
        <end position="306"/>
    </location>
</feature>
<evidence type="ECO:0000313" key="4">
    <source>
        <dbReference type="Proteomes" id="UP001303946"/>
    </source>
</evidence>
<evidence type="ECO:0000256" key="1">
    <source>
        <dbReference type="SAM" id="MobiDB-lite"/>
    </source>
</evidence>